<keyword evidence="5" id="KW-0687">Ribonucleoprotein</keyword>
<reference evidence="8" key="2">
    <citation type="submission" date="2025-09" db="UniProtKB">
        <authorList>
            <consortium name="Ensembl"/>
        </authorList>
    </citation>
    <scope>IDENTIFICATION</scope>
</reference>
<evidence type="ECO:0000256" key="1">
    <source>
        <dbReference type="ARBA" id="ARBA00004173"/>
    </source>
</evidence>
<dbReference type="GO" id="GO:0003735">
    <property type="term" value="F:structural constituent of ribosome"/>
    <property type="evidence" value="ECO:0007669"/>
    <property type="project" value="TreeGrafter"/>
</dbReference>
<evidence type="ECO:0000256" key="2">
    <source>
        <dbReference type="ARBA" id="ARBA00022946"/>
    </source>
</evidence>
<dbReference type="InterPro" id="IPR013870">
    <property type="entry name" value="Ribosomal_mL54"/>
</dbReference>
<organism evidence="8 9">
    <name type="scientific">Gadus morhua</name>
    <name type="common">Atlantic cod</name>
    <dbReference type="NCBI Taxonomy" id="8049"/>
    <lineage>
        <taxon>Eukaryota</taxon>
        <taxon>Metazoa</taxon>
        <taxon>Chordata</taxon>
        <taxon>Craniata</taxon>
        <taxon>Vertebrata</taxon>
        <taxon>Euteleostomi</taxon>
        <taxon>Actinopterygii</taxon>
        <taxon>Neopterygii</taxon>
        <taxon>Teleostei</taxon>
        <taxon>Neoteleostei</taxon>
        <taxon>Acanthomorphata</taxon>
        <taxon>Zeiogadaria</taxon>
        <taxon>Gadariae</taxon>
        <taxon>Gadiformes</taxon>
        <taxon>Gadoidei</taxon>
        <taxon>Gadidae</taxon>
        <taxon>Gadus</taxon>
    </lineage>
</organism>
<evidence type="ECO:0000256" key="5">
    <source>
        <dbReference type="ARBA" id="ARBA00023274"/>
    </source>
</evidence>
<proteinExistence type="inferred from homology"/>
<sequence>MSGYSLFRTALLAKCFPTHLKTGFCSNNVVHRIPVCGYAKKVAAKGKGKGMVKEDVKGPEVCKDTERLTTHAVGVNIFKQGEDPKLKSPEEYPEWLYQIKLGPVTNLHDREPDSWEYWKRLRKESILRHNRLHKGKKL</sequence>
<dbReference type="GeneID" id="115555598"/>
<evidence type="ECO:0000256" key="7">
    <source>
        <dbReference type="ARBA" id="ARBA00035179"/>
    </source>
</evidence>
<dbReference type="PANTHER" id="PTHR28595">
    <property type="entry name" value="39S RIBOSOMAL PROTEIN L54, MITOCHONDRIAL"/>
    <property type="match status" value="1"/>
</dbReference>
<gene>
    <name evidence="8" type="primary">mrpl54</name>
</gene>
<protein>
    <recommendedName>
        <fullName evidence="7">Large ribosomal subunit protein mL54</fullName>
    </recommendedName>
</protein>
<dbReference type="OMA" id="WLFEMNV"/>
<dbReference type="Proteomes" id="UP000694546">
    <property type="component" value="Chromosome 12"/>
</dbReference>
<dbReference type="PANTHER" id="PTHR28595:SF1">
    <property type="entry name" value="LARGE RIBOSOMAL SUBUNIT PROTEIN ML54"/>
    <property type="match status" value="1"/>
</dbReference>
<reference evidence="8" key="1">
    <citation type="submission" date="2025-08" db="UniProtKB">
        <authorList>
            <consortium name="Ensembl"/>
        </authorList>
    </citation>
    <scope>IDENTIFICATION</scope>
</reference>
<keyword evidence="4" id="KW-0496">Mitochondrion</keyword>
<dbReference type="Ensembl" id="ENSGMOT00000046046.1">
    <property type="protein sequence ID" value="ENSGMOP00000033975.1"/>
    <property type="gene ID" value="ENSGMOG00000023882.1"/>
</dbReference>
<evidence type="ECO:0000313" key="8">
    <source>
        <dbReference type="Ensembl" id="ENSGMOP00000033975.1"/>
    </source>
</evidence>
<dbReference type="GO" id="GO:0005762">
    <property type="term" value="C:mitochondrial large ribosomal subunit"/>
    <property type="evidence" value="ECO:0007669"/>
    <property type="project" value="TreeGrafter"/>
</dbReference>
<comment type="subcellular location">
    <subcellularLocation>
        <location evidence="1">Mitochondrion</location>
    </subcellularLocation>
</comment>
<evidence type="ECO:0000256" key="3">
    <source>
        <dbReference type="ARBA" id="ARBA00022980"/>
    </source>
</evidence>
<accession>A0A8C5AMA6</accession>
<evidence type="ECO:0000256" key="6">
    <source>
        <dbReference type="ARBA" id="ARBA00033752"/>
    </source>
</evidence>
<dbReference type="RefSeq" id="XP_030228414.1">
    <property type="nucleotide sequence ID" value="XM_030372554.1"/>
</dbReference>
<keyword evidence="3" id="KW-0689">Ribosomal protein</keyword>
<evidence type="ECO:0000313" key="9">
    <source>
        <dbReference type="Proteomes" id="UP000694546"/>
    </source>
</evidence>
<evidence type="ECO:0000256" key="4">
    <source>
        <dbReference type="ARBA" id="ARBA00023128"/>
    </source>
</evidence>
<name>A0A8C5AMA6_GADMO</name>
<keyword evidence="9" id="KW-1185">Reference proteome</keyword>
<dbReference type="GeneTree" id="ENSGT00390000001201"/>
<dbReference type="OrthoDB" id="10252718at2759"/>
<dbReference type="AlphaFoldDB" id="A0A8C5AMA6"/>
<keyword evidence="2" id="KW-0809">Transit peptide</keyword>
<comment type="similarity">
    <text evidence="6">Belongs to the mitochondrion-specific ribosomal protein mL54 family.</text>
</comment>
<dbReference type="Pfam" id="PF08561">
    <property type="entry name" value="Ribosomal_L37"/>
    <property type="match status" value="1"/>
</dbReference>